<protein>
    <recommendedName>
        <fullName evidence="1">PPM-type phosphatase domain-containing protein</fullName>
    </recommendedName>
</protein>
<dbReference type="OrthoDB" id="420076at2759"/>
<keyword evidence="3" id="KW-1185">Reference proteome</keyword>
<evidence type="ECO:0000313" key="2">
    <source>
        <dbReference type="EMBL" id="KAF9023630.1"/>
    </source>
</evidence>
<dbReference type="InterPro" id="IPR001932">
    <property type="entry name" value="PPM-type_phosphatase-like_dom"/>
</dbReference>
<accession>A0A9P5TUM3</accession>
<gene>
    <name evidence="2" type="ORF">BDP27DRAFT_1548309</name>
</gene>
<dbReference type="EMBL" id="JADNRY010000955">
    <property type="protein sequence ID" value="KAF9023630.1"/>
    <property type="molecule type" value="Genomic_DNA"/>
</dbReference>
<dbReference type="AlphaFoldDB" id="A0A9P5TUM3"/>
<dbReference type="InterPro" id="IPR036457">
    <property type="entry name" value="PPM-type-like_dom_sf"/>
</dbReference>
<proteinExistence type="predicted"/>
<reference evidence="2" key="1">
    <citation type="submission" date="2020-11" db="EMBL/GenBank/DDBJ databases">
        <authorList>
            <consortium name="DOE Joint Genome Institute"/>
            <person name="Ahrendt S."/>
            <person name="Riley R."/>
            <person name="Andreopoulos W."/>
            <person name="Labutti K."/>
            <person name="Pangilinan J."/>
            <person name="Ruiz-Duenas F.J."/>
            <person name="Barrasa J.M."/>
            <person name="Sanchez-Garcia M."/>
            <person name="Camarero S."/>
            <person name="Miyauchi S."/>
            <person name="Serrano A."/>
            <person name="Linde D."/>
            <person name="Babiker R."/>
            <person name="Drula E."/>
            <person name="Ayuso-Fernandez I."/>
            <person name="Pacheco R."/>
            <person name="Padilla G."/>
            <person name="Ferreira P."/>
            <person name="Barriuso J."/>
            <person name="Kellner H."/>
            <person name="Castanera R."/>
            <person name="Alfaro M."/>
            <person name="Ramirez L."/>
            <person name="Pisabarro A.G."/>
            <person name="Kuo A."/>
            <person name="Tritt A."/>
            <person name="Lipzen A."/>
            <person name="He G."/>
            <person name="Yan M."/>
            <person name="Ng V."/>
            <person name="Cullen D."/>
            <person name="Martin F."/>
            <person name="Rosso M.-N."/>
            <person name="Henrissat B."/>
            <person name="Hibbett D."/>
            <person name="Martinez A.T."/>
            <person name="Grigoriev I.V."/>
        </authorList>
    </citation>
    <scope>NUCLEOTIDE SEQUENCE</scope>
    <source>
        <strain evidence="2">AH 40177</strain>
    </source>
</reference>
<dbReference type="Gene3D" id="3.60.40.10">
    <property type="entry name" value="PPM-type phosphatase domain"/>
    <property type="match status" value="1"/>
</dbReference>
<feature type="non-terminal residue" evidence="2">
    <location>
        <position position="1"/>
    </location>
</feature>
<comment type="caution">
    <text evidence="2">The sequence shown here is derived from an EMBL/GenBank/DDBJ whole genome shotgun (WGS) entry which is preliminary data.</text>
</comment>
<dbReference type="Pfam" id="PF00481">
    <property type="entry name" value="PP2C"/>
    <property type="match status" value="1"/>
</dbReference>
<evidence type="ECO:0000313" key="3">
    <source>
        <dbReference type="Proteomes" id="UP000772434"/>
    </source>
</evidence>
<dbReference type="SUPFAM" id="SSF81606">
    <property type="entry name" value="PP2C-like"/>
    <property type="match status" value="1"/>
</dbReference>
<feature type="domain" description="PPM-type phosphatase" evidence="1">
    <location>
        <begin position="41"/>
        <end position="118"/>
    </location>
</feature>
<name>A0A9P5TUM3_9AGAR</name>
<sequence>MSTESNVDIRTIFLGAVSSERTLHAHIADHVGLSYTSGSPTQDRHTIEEWIMPNGSWTFAAVLDGHGGSEAAEFVVNELPQSLKDLLATELNQSPQFHLDDTAIARLLTKAITEVDSRIADDFRLLLPENFGQIAAGDVVSDLKDPVSVDGSPRIEVLRA</sequence>
<organism evidence="2 3">
    <name type="scientific">Rhodocollybia butyracea</name>
    <dbReference type="NCBI Taxonomy" id="206335"/>
    <lineage>
        <taxon>Eukaryota</taxon>
        <taxon>Fungi</taxon>
        <taxon>Dikarya</taxon>
        <taxon>Basidiomycota</taxon>
        <taxon>Agaricomycotina</taxon>
        <taxon>Agaricomycetes</taxon>
        <taxon>Agaricomycetidae</taxon>
        <taxon>Agaricales</taxon>
        <taxon>Marasmiineae</taxon>
        <taxon>Omphalotaceae</taxon>
        <taxon>Rhodocollybia</taxon>
    </lineage>
</organism>
<evidence type="ECO:0000259" key="1">
    <source>
        <dbReference type="Pfam" id="PF00481"/>
    </source>
</evidence>
<dbReference type="Proteomes" id="UP000772434">
    <property type="component" value="Unassembled WGS sequence"/>
</dbReference>